<sequence>MVRRLTAVPRPLHVREWQDSRSHSAAVFAFPSSFLCVEEQIVNLHKLYMISSMQYNSVLSIAFSPTHHRPLQMKERCLAHSPQAPANEGTLPPPIVEPRDELEAHTETLARTDLWEVIREIDRRYGAGASS</sequence>
<organism evidence="3">
    <name type="scientific">Leptosphaeria maculans (strain JN3 / isolate v23.1.3 / race Av1-4-5-6-7-8)</name>
    <name type="common">Blackleg fungus</name>
    <name type="synonym">Phoma lingam</name>
    <dbReference type="NCBI Taxonomy" id="985895"/>
    <lineage>
        <taxon>Eukaryota</taxon>
        <taxon>Fungi</taxon>
        <taxon>Dikarya</taxon>
        <taxon>Ascomycota</taxon>
        <taxon>Pezizomycotina</taxon>
        <taxon>Dothideomycetes</taxon>
        <taxon>Pleosporomycetidae</taxon>
        <taxon>Pleosporales</taxon>
        <taxon>Pleosporineae</taxon>
        <taxon>Leptosphaeriaceae</taxon>
        <taxon>Plenodomus</taxon>
        <taxon>Plenodomus lingam/Leptosphaeria maculans species complex</taxon>
    </lineage>
</organism>
<dbReference type="InParanoid" id="E5A4N3"/>
<evidence type="ECO:0000256" key="1">
    <source>
        <dbReference type="SAM" id="MobiDB-lite"/>
    </source>
</evidence>
<evidence type="ECO:0000313" key="2">
    <source>
        <dbReference type="EMBL" id="CBX98581.1"/>
    </source>
</evidence>
<feature type="region of interest" description="Disordered" evidence="1">
    <location>
        <begin position="78"/>
        <end position="97"/>
    </location>
</feature>
<dbReference type="HOGENOM" id="CLU_1928004_0_0_1"/>
<dbReference type="EMBL" id="FP929134">
    <property type="protein sequence ID" value="CBX98581.1"/>
    <property type="molecule type" value="Genomic_DNA"/>
</dbReference>
<gene>
    <name evidence="2" type="ORF">LEMA_P078200.1</name>
</gene>
<proteinExistence type="predicted"/>
<evidence type="ECO:0000313" key="3">
    <source>
        <dbReference type="Proteomes" id="UP000002668"/>
    </source>
</evidence>
<keyword evidence="3" id="KW-1185">Reference proteome</keyword>
<reference evidence="3" key="1">
    <citation type="journal article" date="2011" name="Nat. Commun.">
        <title>Effector diversification within compartments of the Leptosphaeria maculans genome affected by Repeat-Induced Point mutations.</title>
        <authorList>
            <person name="Rouxel T."/>
            <person name="Grandaubert J."/>
            <person name="Hane J.K."/>
            <person name="Hoede C."/>
            <person name="van de Wouw A.P."/>
            <person name="Couloux A."/>
            <person name="Dominguez V."/>
            <person name="Anthouard V."/>
            <person name="Bally P."/>
            <person name="Bourras S."/>
            <person name="Cozijnsen A.J."/>
            <person name="Ciuffetti L.M."/>
            <person name="Degrave A."/>
            <person name="Dilmaghani A."/>
            <person name="Duret L."/>
            <person name="Fudal I."/>
            <person name="Goodwin S.B."/>
            <person name="Gout L."/>
            <person name="Glaser N."/>
            <person name="Linglin J."/>
            <person name="Kema G.H.J."/>
            <person name="Lapalu N."/>
            <person name="Lawrence C.B."/>
            <person name="May K."/>
            <person name="Meyer M."/>
            <person name="Ollivier B."/>
            <person name="Poulain J."/>
            <person name="Schoch C.L."/>
            <person name="Simon A."/>
            <person name="Spatafora J.W."/>
            <person name="Stachowiak A."/>
            <person name="Turgeon B.G."/>
            <person name="Tyler B.M."/>
            <person name="Vincent D."/>
            <person name="Weissenbach J."/>
            <person name="Amselem J."/>
            <person name="Quesneville H."/>
            <person name="Oliver R.P."/>
            <person name="Wincker P."/>
            <person name="Balesdent M.-H."/>
            <person name="Howlett B.J."/>
        </authorList>
    </citation>
    <scope>NUCLEOTIDE SEQUENCE [LARGE SCALE GENOMIC DNA]</scope>
    <source>
        <strain evidence="3">JN3 / isolate v23.1.3 / race Av1-4-5-6-7-8</strain>
    </source>
</reference>
<dbReference type="VEuPathDB" id="FungiDB:LEMA_P078200.1"/>
<protein>
    <submittedName>
        <fullName evidence="2">Predicted protein</fullName>
    </submittedName>
</protein>
<accession>E5A4N3</accession>
<dbReference type="Proteomes" id="UP000002668">
    <property type="component" value="Genome"/>
</dbReference>
<name>E5A4N3_LEPMJ</name>
<dbReference type="AlphaFoldDB" id="E5A4N3"/>